<dbReference type="InterPro" id="IPR002500">
    <property type="entry name" value="PAPS_reduct_dom"/>
</dbReference>
<dbReference type="Gene3D" id="3.40.50.620">
    <property type="entry name" value="HUPs"/>
    <property type="match status" value="1"/>
</dbReference>
<organism evidence="2 3">
    <name type="scientific">Paenibacillus aestuarii</name>
    <dbReference type="NCBI Taxonomy" id="516965"/>
    <lineage>
        <taxon>Bacteria</taxon>
        <taxon>Bacillati</taxon>
        <taxon>Bacillota</taxon>
        <taxon>Bacilli</taxon>
        <taxon>Bacillales</taxon>
        <taxon>Paenibacillaceae</taxon>
        <taxon>Paenibacillus</taxon>
    </lineage>
</organism>
<dbReference type="InterPro" id="IPR014729">
    <property type="entry name" value="Rossmann-like_a/b/a_fold"/>
</dbReference>
<evidence type="ECO:0000313" key="2">
    <source>
        <dbReference type="EMBL" id="MFC5449174.1"/>
    </source>
</evidence>
<dbReference type="Proteomes" id="UP001596044">
    <property type="component" value="Unassembled WGS sequence"/>
</dbReference>
<dbReference type="PANTHER" id="PTHR43196:SF2">
    <property type="entry name" value="PHOSPHOADENOSINE PHOSPHOSULFATE REDUCTASE"/>
    <property type="match status" value="1"/>
</dbReference>
<feature type="domain" description="Phosphoadenosine phosphosulphate reductase" evidence="1">
    <location>
        <begin position="249"/>
        <end position="426"/>
    </location>
</feature>
<dbReference type="EMBL" id="JBHSMJ010000017">
    <property type="protein sequence ID" value="MFC5449174.1"/>
    <property type="molecule type" value="Genomic_DNA"/>
</dbReference>
<dbReference type="Pfam" id="PF01507">
    <property type="entry name" value="PAPS_reduct"/>
    <property type="match status" value="1"/>
</dbReference>
<dbReference type="RefSeq" id="WP_377524875.1">
    <property type="nucleotide sequence ID" value="NZ_JBHSMJ010000017.1"/>
</dbReference>
<gene>
    <name evidence="2" type="ORF">ACFPOG_12955</name>
</gene>
<protein>
    <submittedName>
        <fullName evidence="2">Phosphoadenosine phosphosulfate reductase family protein</fullName>
    </submittedName>
</protein>
<keyword evidence="3" id="KW-1185">Reference proteome</keyword>
<evidence type="ECO:0000259" key="1">
    <source>
        <dbReference type="Pfam" id="PF01507"/>
    </source>
</evidence>
<comment type="caution">
    <text evidence="2">The sequence shown here is derived from an EMBL/GenBank/DDBJ whole genome shotgun (WGS) entry which is preliminary data.</text>
</comment>
<proteinExistence type="predicted"/>
<sequence length="636" mass="72383">MDAIAINSVEAMDDEIERYQFMQTSQKVSVEPNLRKHTNNTRRLWRWFQENQWSYHGVVRQWSAGFRCVRNYAVVHHFVNGDQPMKELVGEKSVIEWWELLSRNAGIGLLFSELEKMGLNVFLPVQAFVDAYIHDQLNEEWDFHLESPKHKIQLWCIGEEFSVLVEVFMDMPFAPYGLGEELEWPKLDAVTEYVHEPLFDFAELFGFDDDPAPVSTNGEVMGIEDQVDPELLEMTRAAIEKIFAESDRVVLGYSGGKDSHTCLLLCLEYLLNHPGCGKELVIISSNTRIENPLIEKHILKVKEAVESLGMNIPFYIVQPDVENTYLTCVLGRSYAPPSSLFKHCVSRLKVDPSTKELERMVHPDLQTCLILGTRSSESQTRARSVKKFFGDDFYGTHRVPHLRTAAPIRDWTATDVVTYLVRHSAPWGNGYSNFELIELYGAAGSFGECPTGVAIASENDAVKGCSGSGSRFGCVFCTVVKTDESVKNMASLYPELEPLYEFRNILKATQQIRYGCMTGIQRNPSGFGVGLGDLSLDVRTILLEHMKRLDIPITDDEVYTIYRFVREREIKEGIPVTRRFRDALFALLPVHPGVVGAMYSPIWDPWGHGIDRFTQEDVESIQRVLARKEAEERKVS</sequence>
<dbReference type="SUPFAM" id="SSF52402">
    <property type="entry name" value="Adenine nucleotide alpha hydrolases-like"/>
    <property type="match status" value="1"/>
</dbReference>
<dbReference type="PANTHER" id="PTHR43196">
    <property type="entry name" value="SULFATE ADENYLYLTRANSFERASE SUBUNIT 2"/>
    <property type="match status" value="1"/>
</dbReference>
<dbReference type="InterPro" id="IPR050128">
    <property type="entry name" value="Sulfate_adenylyltrnsfr_sub2"/>
</dbReference>
<evidence type="ECO:0000313" key="3">
    <source>
        <dbReference type="Proteomes" id="UP001596044"/>
    </source>
</evidence>
<accession>A0ABW0K773</accession>
<reference evidence="3" key="1">
    <citation type="journal article" date="2019" name="Int. J. Syst. Evol. Microbiol.">
        <title>The Global Catalogue of Microorganisms (GCM) 10K type strain sequencing project: providing services to taxonomists for standard genome sequencing and annotation.</title>
        <authorList>
            <consortium name="The Broad Institute Genomics Platform"/>
            <consortium name="The Broad Institute Genome Sequencing Center for Infectious Disease"/>
            <person name="Wu L."/>
            <person name="Ma J."/>
        </authorList>
    </citation>
    <scope>NUCLEOTIDE SEQUENCE [LARGE SCALE GENOMIC DNA]</scope>
    <source>
        <strain evidence="3">KACC 11904</strain>
    </source>
</reference>
<name>A0ABW0K773_9BACL</name>